<accession>A0A241Q347</accession>
<name>A0A241Q347_FUSNP</name>
<dbReference type="InterPro" id="IPR027417">
    <property type="entry name" value="P-loop_NTPase"/>
</dbReference>
<evidence type="ECO:0008006" key="3">
    <source>
        <dbReference type="Google" id="ProtNLM"/>
    </source>
</evidence>
<dbReference type="Proteomes" id="UP000197638">
    <property type="component" value="Chromosome"/>
</dbReference>
<dbReference type="SUPFAM" id="SSF48371">
    <property type="entry name" value="ARM repeat"/>
    <property type="match status" value="1"/>
</dbReference>
<dbReference type="SUPFAM" id="SSF52540">
    <property type="entry name" value="P-loop containing nucleoside triphosphate hydrolases"/>
    <property type="match status" value="1"/>
</dbReference>
<reference evidence="1 2" key="1">
    <citation type="submission" date="2017-06" db="EMBL/GenBank/DDBJ databases">
        <title>Genome sequencing of Fusobacterium nucleatum subsp. polymorphum KCOM 1275 (=ChDC F310).</title>
        <authorList>
            <person name="Kook J.-K."/>
            <person name="Park S.-N."/>
            <person name="Lim Y.K."/>
            <person name="Roh H."/>
        </authorList>
    </citation>
    <scope>NUCLEOTIDE SEQUENCE [LARGE SCALE GENOMIC DNA]</scope>
    <source>
        <strain evidence="1 2">KCOM 1275</strain>
    </source>
</reference>
<organism evidence="1 2">
    <name type="scientific">Fusobacterium nucleatum subsp. polymorphum</name>
    <name type="common">Fusobacterium polymorphum</name>
    <dbReference type="NCBI Taxonomy" id="76857"/>
    <lineage>
        <taxon>Bacteria</taxon>
        <taxon>Fusobacteriati</taxon>
        <taxon>Fusobacteriota</taxon>
        <taxon>Fusobacteriia</taxon>
        <taxon>Fusobacteriales</taxon>
        <taxon>Fusobacteriaceae</taxon>
        <taxon>Fusobacterium</taxon>
    </lineage>
</organism>
<dbReference type="RefSeq" id="WP_032890092.1">
    <property type="nucleotide sequence ID" value="NZ_CP022123.1"/>
</dbReference>
<evidence type="ECO:0000313" key="2">
    <source>
        <dbReference type="Proteomes" id="UP000197638"/>
    </source>
</evidence>
<dbReference type="InterPro" id="IPR016024">
    <property type="entry name" value="ARM-type_fold"/>
</dbReference>
<protein>
    <recommendedName>
        <fullName evidence="3">ATPase AAA-type core domain-containing protein</fullName>
    </recommendedName>
</protein>
<proteinExistence type="predicted"/>
<dbReference type="EMBL" id="CP022123">
    <property type="protein sequence ID" value="ASG29148.1"/>
    <property type="molecule type" value="Genomic_DNA"/>
</dbReference>
<evidence type="ECO:0000313" key="1">
    <source>
        <dbReference type="EMBL" id="ASG29148.1"/>
    </source>
</evidence>
<sequence>MPYEIGGRADKRGNSYEIDCIIYEMLKVLDEKNYSVCIEPLGTDEIGTDILVTNFDGQKEHQQCKARNASKEYWDISDLKEKNIFSTWKFHLDRDCFRKVALVSPIACTFLSDLHDRASNTNGKAEDFYSIQIIKNSEKFQKFYKNFCDEMGLNSNDNNDIFKSIDYLKRIYYKQISEYQLKETINQYIQFLFSTKVETVYNAFISLIVKEDIFGQEITQIILTNYFQKQEINFRLQDNDERISPRIQEINQEYRENFNPLLSGFVHRKVFDDCIEAITNEKSIIISGNAGYGKSGCTEAILNYCEEEKIPHIAIKLDRRTPHKNCESWGHDLGFPSSIAHSIHWVSRNKNAVIILDQLDALRWTQANSSEALTVCMELIRQVEYLNYERKKKIIIVFVCRTYDLENDSNINSLFKKQDTLKNDWKTIRVDVFEENEVKEIIGENYENFLPKLKNLLRIPSNLYIWQHLDKEEVYEKCLTTYHLIDKWFKQICRKSTTAGLQERAINEVIKRIVDFLDKTGRLYIPKQNLNIEEAELDYLISSEIIILQNNKVSFVHQSILDYFISQSMFEKYFNDSNQPIENIIGEKSKQNPSRRYQVQMFLQNILELDSSDFLLIGEKMLTSNNIRYYVKHIFYEILRQIEEPDENITQFILTNYENNIFGNYLMDNTIFGKKQYISILMAHGILEHWYLKIEKKDIVFNLLHSIAPNFDNKIISFIKKYAFKNMNDDNQFMRCFIHDITEESEEMFELRMRFYEIYPNYIFIDITQLMKHFEKRIVQLISFCLKNKIETHNIYLSSYEELELDLDNNFFIENAEFILNELLPYISKESGLEIKYSSWDGRNTYKKSIKRISVKLIKRATIELINKSPCSFWDYYKPYIGKGYHVFNEIILTSLLHMPPKYSNQIIDYLISDLDKNIFDYTSGAEDELGLVEEVLKIHGNTCTKERLLILEDKIYKYISPYATEWYKQRIEQNKTKESPPVYWSFWGDLQYKLLQCLPEKKVSKKTKDLLSVLHRRFYKVPLHYSNSNIHSGWITSPVSGKNISKAQWLQIITNSKLKKQKHPKLVEEKDAFIESSYEAYARDFQIVVEQNPQEMIEIILKNKEYVLPIFIDSLFLGIELSEKLETIDLSILEKLFLEFPCDMKSHRASHFCGIIKTLKKTNWSSKIIEQLIDIASNHFNPELNSNIANQKDSCQTLRNSALNSVKGRAAMAIGHLLQENKEFFSQFKDIIEKMSTDKNPEVCFAAMYALYPSYNINKEWAEKNILHLYESDIRTASFFNSNNILFHLYHTYKEKVIKIVENCFESEDQELIEIGGHTICQFYIHFKEFEKIVLSIEAKSEDQIKSILEMAILYLEISKYKEIAQKIILTYKDTDIDLQFPLFRIFNQKYIDITYDQEFLKELMKSKISRKLVQKFVHYLGDNTISIIDYKDIILQLCENILQMKLEDLKQEWGLEDDISKLIISLYDKAINTDKQIADKCMDLWDIMFERQWGSVREISKKLMER</sequence>
<dbReference type="Gene3D" id="3.40.50.300">
    <property type="entry name" value="P-loop containing nucleotide triphosphate hydrolases"/>
    <property type="match status" value="1"/>
</dbReference>
<gene>
    <name evidence="1" type="ORF">CBG61_09805</name>
</gene>